<feature type="compositionally biased region" description="Low complexity" evidence="1">
    <location>
        <begin position="66"/>
        <end position="77"/>
    </location>
</feature>
<dbReference type="AlphaFoldDB" id="A0A5C3KA96"/>
<feature type="compositionally biased region" description="Acidic residues" evidence="1">
    <location>
        <begin position="96"/>
        <end position="105"/>
    </location>
</feature>
<name>A0A5C3KA96_COPMA</name>
<dbReference type="EMBL" id="ML210692">
    <property type="protein sequence ID" value="TFK16637.1"/>
    <property type="molecule type" value="Genomic_DNA"/>
</dbReference>
<evidence type="ECO:0000313" key="3">
    <source>
        <dbReference type="Proteomes" id="UP000307440"/>
    </source>
</evidence>
<proteinExistence type="predicted"/>
<dbReference type="Proteomes" id="UP000307440">
    <property type="component" value="Unassembled WGS sequence"/>
</dbReference>
<accession>A0A5C3KA96</accession>
<feature type="region of interest" description="Disordered" evidence="1">
    <location>
        <begin position="220"/>
        <end position="241"/>
    </location>
</feature>
<reference evidence="2 3" key="1">
    <citation type="journal article" date="2019" name="Nat. Ecol. Evol.">
        <title>Megaphylogeny resolves global patterns of mushroom evolution.</title>
        <authorList>
            <person name="Varga T."/>
            <person name="Krizsan K."/>
            <person name="Foldi C."/>
            <person name="Dima B."/>
            <person name="Sanchez-Garcia M."/>
            <person name="Sanchez-Ramirez S."/>
            <person name="Szollosi G.J."/>
            <person name="Szarkandi J.G."/>
            <person name="Papp V."/>
            <person name="Albert L."/>
            <person name="Andreopoulos W."/>
            <person name="Angelini C."/>
            <person name="Antonin V."/>
            <person name="Barry K.W."/>
            <person name="Bougher N.L."/>
            <person name="Buchanan P."/>
            <person name="Buyck B."/>
            <person name="Bense V."/>
            <person name="Catcheside P."/>
            <person name="Chovatia M."/>
            <person name="Cooper J."/>
            <person name="Damon W."/>
            <person name="Desjardin D."/>
            <person name="Finy P."/>
            <person name="Geml J."/>
            <person name="Haridas S."/>
            <person name="Hughes K."/>
            <person name="Justo A."/>
            <person name="Karasinski D."/>
            <person name="Kautmanova I."/>
            <person name="Kiss B."/>
            <person name="Kocsube S."/>
            <person name="Kotiranta H."/>
            <person name="LaButti K.M."/>
            <person name="Lechner B.E."/>
            <person name="Liimatainen K."/>
            <person name="Lipzen A."/>
            <person name="Lukacs Z."/>
            <person name="Mihaltcheva S."/>
            <person name="Morgado L.N."/>
            <person name="Niskanen T."/>
            <person name="Noordeloos M.E."/>
            <person name="Ohm R.A."/>
            <person name="Ortiz-Santana B."/>
            <person name="Ovrebo C."/>
            <person name="Racz N."/>
            <person name="Riley R."/>
            <person name="Savchenko A."/>
            <person name="Shiryaev A."/>
            <person name="Soop K."/>
            <person name="Spirin V."/>
            <person name="Szebenyi C."/>
            <person name="Tomsovsky M."/>
            <person name="Tulloss R.E."/>
            <person name="Uehling J."/>
            <person name="Grigoriev I.V."/>
            <person name="Vagvolgyi C."/>
            <person name="Papp T."/>
            <person name="Martin F.M."/>
            <person name="Miettinen O."/>
            <person name="Hibbett D.S."/>
            <person name="Nagy L.G."/>
        </authorList>
    </citation>
    <scope>NUCLEOTIDE SEQUENCE [LARGE SCALE GENOMIC DNA]</scope>
    <source>
        <strain evidence="2 3">CBS 121175</strain>
    </source>
</reference>
<evidence type="ECO:0000256" key="1">
    <source>
        <dbReference type="SAM" id="MobiDB-lite"/>
    </source>
</evidence>
<gene>
    <name evidence="2" type="ORF">FA15DRAFT_711566</name>
</gene>
<evidence type="ECO:0000313" key="2">
    <source>
        <dbReference type="EMBL" id="TFK16637.1"/>
    </source>
</evidence>
<feature type="compositionally biased region" description="Basic and acidic residues" evidence="1">
    <location>
        <begin position="106"/>
        <end position="116"/>
    </location>
</feature>
<keyword evidence="3" id="KW-1185">Reference proteome</keyword>
<organism evidence="2 3">
    <name type="scientific">Coprinopsis marcescibilis</name>
    <name type="common">Agaric fungus</name>
    <name type="synonym">Psathyrella marcescibilis</name>
    <dbReference type="NCBI Taxonomy" id="230819"/>
    <lineage>
        <taxon>Eukaryota</taxon>
        <taxon>Fungi</taxon>
        <taxon>Dikarya</taxon>
        <taxon>Basidiomycota</taxon>
        <taxon>Agaricomycotina</taxon>
        <taxon>Agaricomycetes</taxon>
        <taxon>Agaricomycetidae</taxon>
        <taxon>Agaricales</taxon>
        <taxon>Agaricineae</taxon>
        <taxon>Psathyrellaceae</taxon>
        <taxon>Coprinopsis</taxon>
    </lineage>
</organism>
<protein>
    <submittedName>
        <fullName evidence="2">Uncharacterized protein</fullName>
    </submittedName>
</protein>
<feature type="compositionally biased region" description="Acidic residues" evidence="1">
    <location>
        <begin position="231"/>
        <end position="241"/>
    </location>
</feature>
<sequence>MPPKASNDDSQKKKKRRNRWNKPFPNRSESRSRDVAAMTSPSSLSEYAPTPKRQRRMDSPSDDETSSAGLAGPSSAPDRVLRSRNRGQGEEREVVMEEPDQEMEVDSNKGKQREVPMEEYEEQEDTTRKREKVYLKRWKLSPSQILLESSEDNVARTQATTHWHAKYGHFCGTFRKYFAGPDDHRSNWPDPRFEGPNGIIEDDALSSWYSSRHYNGHRNSRGLLPGHQLFEDETLEDREEE</sequence>
<feature type="compositionally biased region" description="Basic and acidic residues" evidence="1">
    <location>
        <begin position="1"/>
        <end position="11"/>
    </location>
</feature>
<feature type="region of interest" description="Disordered" evidence="1">
    <location>
        <begin position="1"/>
        <end position="126"/>
    </location>
</feature>